<dbReference type="EMBL" id="JAVFKY010000002">
    <property type="protein sequence ID" value="KAK5580278.1"/>
    <property type="molecule type" value="Genomic_DNA"/>
</dbReference>
<dbReference type="GO" id="GO:0000307">
    <property type="term" value="C:cyclin-dependent protein kinase holoenzyme complex"/>
    <property type="evidence" value="ECO:0007669"/>
    <property type="project" value="TreeGrafter"/>
</dbReference>
<dbReference type="GO" id="GO:0016538">
    <property type="term" value="F:cyclin-dependent protein serine/threonine kinase regulator activity"/>
    <property type="evidence" value="ECO:0007669"/>
    <property type="project" value="TreeGrafter"/>
</dbReference>
<dbReference type="InterPro" id="IPR013922">
    <property type="entry name" value="Cyclin_PHO80-like"/>
</dbReference>
<feature type="compositionally biased region" description="Low complexity" evidence="1">
    <location>
        <begin position="272"/>
        <end position="322"/>
    </location>
</feature>
<dbReference type="Gene3D" id="1.10.472.10">
    <property type="entry name" value="Cyclin-like"/>
    <property type="match status" value="1"/>
</dbReference>
<dbReference type="InterPro" id="IPR036915">
    <property type="entry name" value="Cyclin-like_sf"/>
</dbReference>
<dbReference type="SUPFAM" id="SSF47954">
    <property type="entry name" value="Cyclin-like"/>
    <property type="match status" value="1"/>
</dbReference>
<accession>A0AAN7UF62</accession>
<evidence type="ECO:0000313" key="3">
    <source>
        <dbReference type="Proteomes" id="UP001344447"/>
    </source>
</evidence>
<gene>
    <name evidence="2" type="ORF">RB653_000293</name>
</gene>
<keyword evidence="3" id="KW-1185">Reference proteome</keyword>
<dbReference type="PANTHER" id="PTHR15615:SF106">
    <property type="entry name" value="CYCLIN-LIKE DOMAIN-CONTAINING PROTEIN-RELATED"/>
    <property type="match status" value="1"/>
</dbReference>
<dbReference type="CDD" id="cd20558">
    <property type="entry name" value="CYCLIN_ScPCL7-like"/>
    <property type="match status" value="1"/>
</dbReference>
<feature type="compositionally biased region" description="Polar residues" evidence="1">
    <location>
        <begin position="227"/>
        <end position="243"/>
    </location>
</feature>
<protein>
    <recommendedName>
        <fullName evidence="4">Cyclin-related 2 family protein</fullName>
    </recommendedName>
</protein>
<evidence type="ECO:0000256" key="1">
    <source>
        <dbReference type="SAM" id="MobiDB-lite"/>
    </source>
</evidence>
<reference evidence="2 3" key="1">
    <citation type="submission" date="2023-11" db="EMBL/GenBank/DDBJ databases">
        <title>Dfirmibasis_genome.</title>
        <authorList>
            <person name="Edelbroek B."/>
            <person name="Kjellin J."/>
            <person name="Jerlstrom-Hultqvist J."/>
            <person name="Soderbom F."/>
        </authorList>
    </citation>
    <scope>NUCLEOTIDE SEQUENCE [LARGE SCALE GENOMIC DNA]</scope>
    <source>
        <strain evidence="2 3">TNS-C-14</strain>
    </source>
</reference>
<dbReference type="AlphaFoldDB" id="A0AAN7UF62"/>
<evidence type="ECO:0000313" key="2">
    <source>
        <dbReference type="EMBL" id="KAK5580278.1"/>
    </source>
</evidence>
<comment type="caution">
    <text evidence="2">The sequence shown here is derived from an EMBL/GenBank/DDBJ whole genome shotgun (WGS) entry which is preliminary data.</text>
</comment>
<dbReference type="Pfam" id="PF08613">
    <property type="entry name" value="Cyclin"/>
    <property type="match status" value="1"/>
</dbReference>
<feature type="region of interest" description="Disordered" evidence="1">
    <location>
        <begin position="212"/>
        <end position="243"/>
    </location>
</feature>
<evidence type="ECO:0008006" key="4">
    <source>
        <dbReference type="Google" id="ProtNLM"/>
    </source>
</evidence>
<dbReference type="PANTHER" id="PTHR15615">
    <property type="match status" value="1"/>
</dbReference>
<dbReference type="Proteomes" id="UP001344447">
    <property type="component" value="Unassembled WGS sequence"/>
</dbReference>
<name>A0AAN7UF62_9MYCE</name>
<feature type="region of interest" description="Disordered" evidence="1">
    <location>
        <begin position="272"/>
        <end position="323"/>
    </location>
</feature>
<sequence length="347" mass="38551">MGTPNTLFEFIKTVVPNKEYNEKEKDQLLQDILTLIVCKLVKIGDDILKSTGKNSHEQFMPPNKKLPAITIKDYLCRLMKYSPCSKECFVSSLLYIDRLLLECGLSINSYNIHRILITTLLISTKYLDDIFYNNEFYSQVGGVSLKEMNTLELDFLKLLRFSAFCPIPLFNEYQKEMESTKTRFLLGPNHPINQTNIITIINKLPISLINTGSPSSSPRNCSPNISTPSSSNQTVPNSPTTNCTIVSSPNINVNSNNGNSASVVPQSNVIINSSSSNNNINNNNNNNSNNSSSNNSSNNSPITIPNTNTGSNSFNNSSFQRRGSCDYETRLPSQTNEKSTFHTNCAA</sequence>
<organism evidence="2 3">
    <name type="scientific">Dictyostelium firmibasis</name>
    <dbReference type="NCBI Taxonomy" id="79012"/>
    <lineage>
        <taxon>Eukaryota</taxon>
        <taxon>Amoebozoa</taxon>
        <taxon>Evosea</taxon>
        <taxon>Eumycetozoa</taxon>
        <taxon>Dictyostelia</taxon>
        <taxon>Dictyosteliales</taxon>
        <taxon>Dictyosteliaceae</taxon>
        <taxon>Dictyostelium</taxon>
    </lineage>
</organism>
<dbReference type="GO" id="GO:0019901">
    <property type="term" value="F:protein kinase binding"/>
    <property type="evidence" value="ECO:0007669"/>
    <property type="project" value="InterPro"/>
</dbReference>
<feature type="compositionally biased region" description="Low complexity" evidence="1">
    <location>
        <begin position="213"/>
        <end position="226"/>
    </location>
</feature>
<dbReference type="GO" id="GO:0005634">
    <property type="term" value="C:nucleus"/>
    <property type="evidence" value="ECO:0007669"/>
    <property type="project" value="TreeGrafter"/>
</dbReference>
<proteinExistence type="predicted"/>